<dbReference type="Pfam" id="PF00565">
    <property type="entry name" value="SNase"/>
    <property type="match status" value="1"/>
</dbReference>
<comment type="caution">
    <text evidence="3">The sequence shown here is derived from an EMBL/GenBank/DDBJ whole genome shotgun (WGS) entry which is preliminary data.</text>
</comment>
<dbReference type="InterPro" id="IPR035437">
    <property type="entry name" value="SNase_OB-fold_sf"/>
</dbReference>
<dbReference type="InterPro" id="IPR016071">
    <property type="entry name" value="Staphylococal_nuclease_OB-fold"/>
</dbReference>
<dbReference type="Gene3D" id="2.40.50.90">
    <property type="match status" value="1"/>
</dbReference>
<dbReference type="PROSITE" id="PS50830">
    <property type="entry name" value="TNASE_3"/>
    <property type="match status" value="1"/>
</dbReference>
<evidence type="ECO:0000259" key="2">
    <source>
        <dbReference type="PROSITE" id="PS50830"/>
    </source>
</evidence>
<dbReference type="AlphaFoldDB" id="A0A0F9DJH4"/>
<gene>
    <name evidence="3" type="ORF">LCGC14_2191470</name>
</gene>
<sequence>DRTDTVERIIDGDTLETSEETIRLADINTPEVGESGADKATAYLSTLVNNKEIYIDVDDIYGVGPYGRTIAVIYVYYNETHLINVNKALLVGSYAVISNYNNEFNPYDWTLFVSYQSDPDPDPDPDPLDRSEGLMLGEINGTLEKRFGPRGFISVKWQPKLRPHLPYTPAELESAIMEAQAADGEPSGGLVASILIRYRKPKPVRGVKPVPLRKIKPLKRPASLGPVPDYSDVADEPEP</sequence>
<feature type="non-terminal residue" evidence="3">
    <location>
        <position position="1"/>
    </location>
</feature>
<reference evidence="3" key="1">
    <citation type="journal article" date="2015" name="Nature">
        <title>Complex archaea that bridge the gap between prokaryotes and eukaryotes.</title>
        <authorList>
            <person name="Spang A."/>
            <person name="Saw J.H."/>
            <person name="Jorgensen S.L."/>
            <person name="Zaremba-Niedzwiedzka K."/>
            <person name="Martijn J."/>
            <person name="Lind A.E."/>
            <person name="van Eijk R."/>
            <person name="Schleper C."/>
            <person name="Guy L."/>
            <person name="Ettema T.J."/>
        </authorList>
    </citation>
    <scope>NUCLEOTIDE SEQUENCE</scope>
</reference>
<organism evidence="3">
    <name type="scientific">marine sediment metagenome</name>
    <dbReference type="NCBI Taxonomy" id="412755"/>
    <lineage>
        <taxon>unclassified sequences</taxon>
        <taxon>metagenomes</taxon>
        <taxon>ecological metagenomes</taxon>
    </lineage>
</organism>
<feature type="domain" description="TNase-like" evidence="2">
    <location>
        <begin position="1"/>
        <end position="95"/>
    </location>
</feature>
<dbReference type="SUPFAM" id="SSF50199">
    <property type="entry name" value="Staphylococcal nuclease"/>
    <property type="match status" value="1"/>
</dbReference>
<accession>A0A0F9DJH4</accession>
<evidence type="ECO:0000256" key="1">
    <source>
        <dbReference type="SAM" id="MobiDB-lite"/>
    </source>
</evidence>
<protein>
    <recommendedName>
        <fullName evidence="2">TNase-like domain-containing protein</fullName>
    </recommendedName>
</protein>
<dbReference type="EMBL" id="LAZR01028696">
    <property type="protein sequence ID" value="KKL61823.1"/>
    <property type="molecule type" value="Genomic_DNA"/>
</dbReference>
<proteinExistence type="predicted"/>
<evidence type="ECO:0000313" key="3">
    <source>
        <dbReference type="EMBL" id="KKL61823.1"/>
    </source>
</evidence>
<dbReference type="SMART" id="SM00318">
    <property type="entry name" value="SNc"/>
    <property type="match status" value="1"/>
</dbReference>
<name>A0A0F9DJH4_9ZZZZ</name>
<feature type="region of interest" description="Disordered" evidence="1">
    <location>
        <begin position="218"/>
        <end position="239"/>
    </location>
</feature>